<gene>
    <name evidence="2" type="ORF">SAMN06309945_2104</name>
</gene>
<reference evidence="2 3" key="1">
    <citation type="submission" date="2017-02" db="EMBL/GenBank/DDBJ databases">
        <authorList>
            <person name="Peterson S.W."/>
        </authorList>
    </citation>
    <scope>NUCLEOTIDE SEQUENCE [LARGE SCALE GENOMIC DNA]</scope>
    <source>
        <strain evidence="2 3">VKM Ac-2059</strain>
    </source>
</reference>
<organism evidence="2 3">
    <name type="scientific">Okibacterium fritillariae</name>
    <dbReference type="NCBI Taxonomy" id="123320"/>
    <lineage>
        <taxon>Bacteria</taxon>
        <taxon>Bacillati</taxon>
        <taxon>Actinomycetota</taxon>
        <taxon>Actinomycetes</taxon>
        <taxon>Micrococcales</taxon>
        <taxon>Microbacteriaceae</taxon>
        <taxon>Okibacterium</taxon>
    </lineage>
</organism>
<evidence type="ECO:0000313" key="3">
    <source>
        <dbReference type="Proteomes" id="UP000190857"/>
    </source>
</evidence>
<evidence type="ECO:0000313" key="2">
    <source>
        <dbReference type="EMBL" id="SKC61159.1"/>
    </source>
</evidence>
<dbReference type="AlphaFoldDB" id="A0A1T5KCB0"/>
<dbReference type="RefSeq" id="WP_079728173.1">
    <property type="nucleotide sequence ID" value="NZ_FUZP01000002.1"/>
</dbReference>
<keyword evidence="1" id="KW-1133">Transmembrane helix</keyword>
<keyword evidence="1" id="KW-0472">Membrane</keyword>
<keyword evidence="1" id="KW-0812">Transmembrane</keyword>
<feature type="transmembrane region" description="Helical" evidence="1">
    <location>
        <begin position="27"/>
        <end position="46"/>
    </location>
</feature>
<dbReference type="STRING" id="123320.SAMN06309945_2104"/>
<dbReference type="Proteomes" id="UP000190857">
    <property type="component" value="Unassembled WGS sequence"/>
</dbReference>
<keyword evidence="3" id="KW-1185">Reference proteome</keyword>
<proteinExistence type="predicted"/>
<name>A0A1T5KCB0_9MICO</name>
<sequence length="71" mass="8115">MKQLGLVLLPLAIGAVLAPIAWILFHTGWAVTLAVVLPIALLPRILRKVRALNQEEYLRRKELHAHRKEKF</sequence>
<dbReference type="EMBL" id="FUZP01000002">
    <property type="protein sequence ID" value="SKC61159.1"/>
    <property type="molecule type" value="Genomic_DNA"/>
</dbReference>
<evidence type="ECO:0000256" key="1">
    <source>
        <dbReference type="SAM" id="Phobius"/>
    </source>
</evidence>
<accession>A0A1T5KCB0</accession>
<protein>
    <submittedName>
        <fullName evidence="2">Uncharacterized protein</fullName>
    </submittedName>
</protein>